<feature type="region of interest" description="Disordered" evidence="7">
    <location>
        <begin position="1"/>
        <end position="21"/>
    </location>
</feature>
<evidence type="ECO:0000256" key="4">
    <source>
        <dbReference type="ARBA" id="ARBA00022692"/>
    </source>
</evidence>
<dbReference type="InterPro" id="IPR005829">
    <property type="entry name" value="Sugar_transporter_CS"/>
</dbReference>
<dbReference type="Gene3D" id="1.20.1250.20">
    <property type="entry name" value="MFS general substrate transporter like domains"/>
    <property type="match status" value="2"/>
</dbReference>
<comment type="caution">
    <text evidence="10">The sequence shown here is derived from an EMBL/GenBank/DDBJ whole genome shotgun (WGS) entry which is preliminary data.</text>
</comment>
<dbReference type="EMBL" id="SGPK01000829">
    <property type="protein sequence ID" value="THG97084.1"/>
    <property type="molecule type" value="Genomic_DNA"/>
</dbReference>
<feature type="transmembrane region" description="Helical" evidence="8">
    <location>
        <begin position="48"/>
        <end position="77"/>
    </location>
</feature>
<feature type="transmembrane region" description="Helical" evidence="8">
    <location>
        <begin position="364"/>
        <end position="385"/>
    </location>
</feature>
<dbReference type="NCBIfam" id="TIGR00887">
    <property type="entry name" value="2A0109"/>
    <property type="match status" value="1"/>
</dbReference>
<keyword evidence="4 8" id="KW-0812">Transmembrane</keyword>
<keyword evidence="5 8" id="KW-1133">Transmembrane helix</keyword>
<evidence type="ECO:0000256" key="1">
    <source>
        <dbReference type="ARBA" id="ARBA00004141"/>
    </source>
</evidence>
<gene>
    <name evidence="10" type="ORF">EW145_g7675</name>
</gene>
<dbReference type="InterPro" id="IPR004738">
    <property type="entry name" value="Phos_permease"/>
</dbReference>
<feature type="transmembrane region" description="Helical" evidence="8">
    <location>
        <begin position="182"/>
        <end position="205"/>
    </location>
</feature>
<dbReference type="OrthoDB" id="433512at2759"/>
<feature type="transmembrane region" description="Helical" evidence="8">
    <location>
        <begin position="392"/>
        <end position="412"/>
    </location>
</feature>
<dbReference type="GO" id="GO:0016020">
    <property type="term" value="C:membrane"/>
    <property type="evidence" value="ECO:0007669"/>
    <property type="project" value="UniProtKB-SubCell"/>
</dbReference>
<comment type="subcellular location">
    <subcellularLocation>
        <location evidence="1">Membrane</location>
        <topology evidence="1">Multi-pass membrane protein</topology>
    </subcellularLocation>
</comment>
<dbReference type="AlphaFoldDB" id="A0A4S4KFX2"/>
<evidence type="ECO:0000259" key="9">
    <source>
        <dbReference type="PROSITE" id="PS50850"/>
    </source>
</evidence>
<evidence type="ECO:0000256" key="3">
    <source>
        <dbReference type="ARBA" id="ARBA00022592"/>
    </source>
</evidence>
<name>A0A4S4KFX2_9AGAM</name>
<evidence type="ECO:0000256" key="7">
    <source>
        <dbReference type="SAM" id="MobiDB-lite"/>
    </source>
</evidence>
<reference evidence="10 11" key="1">
    <citation type="submission" date="2019-02" db="EMBL/GenBank/DDBJ databases">
        <title>Genome sequencing of the rare red list fungi Phellinidium pouzarii.</title>
        <authorList>
            <person name="Buettner E."/>
            <person name="Kellner H."/>
        </authorList>
    </citation>
    <scope>NUCLEOTIDE SEQUENCE [LARGE SCALE GENOMIC DNA]</scope>
    <source>
        <strain evidence="10 11">DSM 108285</strain>
    </source>
</reference>
<evidence type="ECO:0000313" key="11">
    <source>
        <dbReference type="Proteomes" id="UP000308199"/>
    </source>
</evidence>
<dbReference type="SUPFAM" id="SSF103473">
    <property type="entry name" value="MFS general substrate transporter"/>
    <property type="match status" value="1"/>
</dbReference>
<accession>A0A4S4KFX2</accession>
<keyword evidence="2" id="KW-0813">Transport</keyword>
<proteinExistence type="predicted"/>
<keyword evidence="11" id="KW-1185">Reference proteome</keyword>
<protein>
    <recommendedName>
        <fullName evidence="9">Major facilitator superfamily (MFS) profile domain-containing protein</fullName>
    </recommendedName>
</protein>
<dbReference type="InterPro" id="IPR005828">
    <property type="entry name" value="MFS_sugar_transport-like"/>
</dbReference>
<feature type="transmembrane region" description="Helical" evidence="8">
    <location>
        <begin position="117"/>
        <end position="135"/>
    </location>
</feature>
<dbReference type="InterPro" id="IPR020846">
    <property type="entry name" value="MFS_dom"/>
</dbReference>
<feature type="transmembrane region" description="Helical" evidence="8">
    <location>
        <begin position="225"/>
        <end position="246"/>
    </location>
</feature>
<dbReference type="InterPro" id="IPR036259">
    <property type="entry name" value="MFS_trans_sf"/>
</dbReference>
<evidence type="ECO:0000256" key="5">
    <source>
        <dbReference type="ARBA" id="ARBA00022989"/>
    </source>
</evidence>
<feature type="transmembrane region" description="Helical" evidence="8">
    <location>
        <begin position="491"/>
        <end position="513"/>
    </location>
</feature>
<evidence type="ECO:0000313" key="10">
    <source>
        <dbReference type="EMBL" id="THG97084.1"/>
    </source>
</evidence>
<dbReference type="Pfam" id="PF00083">
    <property type="entry name" value="Sugar_tr"/>
    <property type="match status" value="1"/>
</dbReference>
<dbReference type="PROSITE" id="PS00217">
    <property type="entry name" value="SUGAR_TRANSPORT_2"/>
    <property type="match status" value="1"/>
</dbReference>
<keyword evidence="6 8" id="KW-0472">Membrane</keyword>
<dbReference type="GO" id="GO:0006817">
    <property type="term" value="P:phosphate ion transport"/>
    <property type="evidence" value="ECO:0007669"/>
    <property type="project" value="UniProtKB-KW"/>
</dbReference>
<dbReference type="Proteomes" id="UP000308199">
    <property type="component" value="Unassembled WGS sequence"/>
</dbReference>
<dbReference type="PANTHER" id="PTHR24064">
    <property type="entry name" value="SOLUTE CARRIER FAMILY 22 MEMBER"/>
    <property type="match status" value="1"/>
</dbReference>
<evidence type="ECO:0000256" key="2">
    <source>
        <dbReference type="ARBA" id="ARBA00022448"/>
    </source>
</evidence>
<evidence type="ECO:0000256" key="6">
    <source>
        <dbReference type="ARBA" id="ARBA00023136"/>
    </source>
</evidence>
<feature type="transmembrane region" description="Helical" evidence="8">
    <location>
        <begin position="141"/>
        <end position="161"/>
    </location>
</feature>
<feature type="transmembrane region" description="Helical" evidence="8">
    <location>
        <begin position="89"/>
        <end position="110"/>
    </location>
</feature>
<feature type="domain" description="Major facilitator superfamily (MFS) profile" evidence="9">
    <location>
        <begin position="48"/>
        <end position="517"/>
    </location>
</feature>
<dbReference type="CDD" id="cd17364">
    <property type="entry name" value="MFS_PhT"/>
    <property type="match status" value="1"/>
</dbReference>
<organism evidence="10 11">
    <name type="scientific">Phellinidium pouzarii</name>
    <dbReference type="NCBI Taxonomy" id="167371"/>
    <lineage>
        <taxon>Eukaryota</taxon>
        <taxon>Fungi</taxon>
        <taxon>Dikarya</taxon>
        <taxon>Basidiomycota</taxon>
        <taxon>Agaricomycotina</taxon>
        <taxon>Agaricomycetes</taxon>
        <taxon>Hymenochaetales</taxon>
        <taxon>Hymenochaetaceae</taxon>
        <taxon>Phellinidium</taxon>
    </lineage>
</organism>
<keyword evidence="3" id="KW-0592">Phosphate transport</keyword>
<dbReference type="PROSITE" id="PS50850">
    <property type="entry name" value="MFS"/>
    <property type="match status" value="1"/>
</dbReference>
<evidence type="ECO:0000256" key="8">
    <source>
        <dbReference type="SAM" id="Phobius"/>
    </source>
</evidence>
<dbReference type="GO" id="GO:0005315">
    <property type="term" value="F:phosphate transmembrane transporter activity"/>
    <property type="evidence" value="ECO:0007669"/>
    <property type="project" value="InterPro"/>
</dbReference>
<sequence>MDKGYISEKGSSHGSVNPNPAGYTLDQRRRAALAEVDNASFSWFHVKVVLVAGVGFFTDAYDIFAINIASTMLGYVYGKNQALSSNQDLGVKVATPVGTFFGQLLFGWLADVLGRKRMYGVELMIIIVGCFGQALAGQAHAVNVIAVIIVWRGIMGIGIGGDYPLSAVISSEFSSTRIRGRIMTAVFASQGWGNFVAALVALIIVAAFKDSLLSDPANDLKACDFMWRLLIGLGCVPACIALYFRLTIPETPRFTMDIERNVQQASNDVENFLTNGTFVVDPDAAIQRVVVPKATKRDFAAYFSKWENMKVLIGTSWSWFALDIAFYGLSLNSSIILNAIHFGSPSSSITGSLKAYTTLKNACVGNLILSAAGLIPGYYATFLLIDSWGRKPIQLMGFILLTILFAIMGFAYEKLTATSGGTKAFVFLYCLADFFQNFGPNTTTFIIPGEAFPTRYRSTAHGISAASGKLGAVVAQVGFSRLANIGGKNHFVKHILEIFALFMLTGVFSTLLLPETKNRTLEDLSNENQDGFIEGLAGQTIAIPEHHAAK</sequence>
<dbReference type="PROSITE" id="PS00216">
    <property type="entry name" value="SUGAR_TRANSPORT_1"/>
    <property type="match status" value="1"/>
</dbReference>